<dbReference type="GO" id="GO:0016758">
    <property type="term" value="F:hexosyltransferase activity"/>
    <property type="evidence" value="ECO:0007669"/>
    <property type="project" value="TreeGrafter"/>
</dbReference>
<feature type="domain" description="Glycosyl transferase family 1" evidence="1">
    <location>
        <begin position="206"/>
        <end position="379"/>
    </location>
</feature>
<name>A0AAW9K5W2_CARML</name>
<dbReference type="CDD" id="cd03794">
    <property type="entry name" value="GT4_WbuB-like"/>
    <property type="match status" value="1"/>
</dbReference>
<evidence type="ECO:0000313" key="2">
    <source>
        <dbReference type="EMBL" id="MDZ5758631.1"/>
    </source>
</evidence>
<evidence type="ECO:0000259" key="1">
    <source>
        <dbReference type="Pfam" id="PF00534"/>
    </source>
</evidence>
<dbReference type="Pfam" id="PF00534">
    <property type="entry name" value="Glycos_transf_1"/>
    <property type="match status" value="1"/>
</dbReference>
<comment type="caution">
    <text evidence="2">The sequence shown here is derived from an EMBL/GenBank/DDBJ whole genome shotgun (WGS) entry which is preliminary data.</text>
</comment>
<reference evidence="2" key="1">
    <citation type="submission" date="2023-08" db="EMBL/GenBank/DDBJ databases">
        <title>Genomic characterization of piscicolin 126 produced by Carnobacterium maltaromaticum CM22 strain isolated from salmon (Salmo salar).</title>
        <authorList>
            <person name="Gonzalez-Gragera E."/>
            <person name="Garcia-Lopez J.D."/>
            <person name="Teso-Perez C."/>
            <person name="Gimenez-Hernandez I."/>
            <person name="Peralta-Sanchez J.M."/>
            <person name="Valdivia E."/>
            <person name="Montalban-Lopez M."/>
            <person name="Martin-Platero A.M."/>
            <person name="Banos A."/>
            <person name="Martinez-Bueno M."/>
        </authorList>
    </citation>
    <scope>NUCLEOTIDE SEQUENCE</scope>
    <source>
        <strain evidence="2">CM22</strain>
    </source>
</reference>
<gene>
    <name evidence="2" type="ORF">RAK27_08195</name>
</gene>
<protein>
    <submittedName>
        <fullName evidence="2">Glycosyltransferase family 4 protein</fullName>
    </submittedName>
</protein>
<dbReference type="AlphaFoldDB" id="A0AAW9K5W2"/>
<dbReference type="Gene3D" id="3.40.50.2000">
    <property type="entry name" value="Glycogen Phosphorylase B"/>
    <property type="match status" value="2"/>
</dbReference>
<dbReference type="PANTHER" id="PTHR45947">
    <property type="entry name" value="SULFOQUINOVOSYL TRANSFERASE SQD2"/>
    <property type="match status" value="1"/>
</dbReference>
<dbReference type="InterPro" id="IPR001296">
    <property type="entry name" value="Glyco_trans_1"/>
</dbReference>
<dbReference type="PANTHER" id="PTHR45947:SF3">
    <property type="entry name" value="SULFOQUINOVOSYL TRANSFERASE SQD2"/>
    <property type="match status" value="1"/>
</dbReference>
<dbReference type="RefSeq" id="WP_322808848.1">
    <property type="nucleotide sequence ID" value="NZ_JAVBVO010000003.1"/>
</dbReference>
<accession>A0AAW9K5W2</accession>
<proteinExistence type="predicted"/>
<dbReference type="Proteomes" id="UP001290462">
    <property type="component" value="Unassembled WGS sequence"/>
</dbReference>
<organism evidence="2 3">
    <name type="scientific">Carnobacterium maltaromaticum</name>
    <name type="common">Carnobacterium piscicola</name>
    <dbReference type="NCBI Taxonomy" id="2751"/>
    <lineage>
        <taxon>Bacteria</taxon>
        <taxon>Bacillati</taxon>
        <taxon>Bacillota</taxon>
        <taxon>Bacilli</taxon>
        <taxon>Lactobacillales</taxon>
        <taxon>Carnobacteriaceae</taxon>
        <taxon>Carnobacterium</taxon>
    </lineage>
</organism>
<dbReference type="SUPFAM" id="SSF53756">
    <property type="entry name" value="UDP-Glycosyltransferase/glycogen phosphorylase"/>
    <property type="match status" value="1"/>
</dbReference>
<sequence length="402" mass="46445">MKILYLTISYPGEGNRNLYTDLVEELKKAGHDVTVVMAEESNKIDKSKLRFENNIEVLRVRVGNQFGVGLVEKGITTLKVKPLLKKAIDSYLAEREYDLILYSTPPVTLADLVVYCKKKYKAKSYLMLKDIFPQNGVDLNLFSKKNVLYKYFRLKEKKLYQHSDRIGCMSNANINFINEQEEYEFSNKLELFPNTMRIDNQLDINKQAIRTKYDLPMNQKIFIFGGNLGKPQAIDFLLESIRMLADYKEAYFLIVGDGAEKNKILDYINKENPTNLKFIAKLPREEYDEIMKACDVGLILLNSKFTIPNYPSRIMTYLHESLPILAATDAVTDIQTLVVDEAKCGYWCESVNPMEFVNQVKLLTEDDKLRDKLGENGRNYLAKQFDVKLSVKLLENFIMEDS</sequence>
<dbReference type="InterPro" id="IPR050194">
    <property type="entry name" value="Glycosyltransferase_grp1"/>
</dbReference>
<dbReference type="EMBL" id="JAVBVO010000003">
    <property type="protein sequence ID" value="MDZ5758631.1"/>
    <property type="molecule type" value="Genomic_DNA"/>
</dbReference>
<evidence type="ECO:0000313" key="3">
    <source>
        <dbReference type="Proteomes" id="UP001290462"/>
    </source>
</evidence>